<name>A0AAV0NTH3_9ROSI</name>
<keyword evidence="13" id="KW-1185">Reference proteome</keyword>
<dbReference type="GO" id="GO:0099402">
    <property type="term" value="P:plant organ development"/>
    <property type="evidence" value="ECO:0007669"/>
    <property type="project" value="InterPro"/>
</dbReference>
<comment type="caution">
    <text evidence="12">The sequence shown here is derived from an EMBL/GenBank/DDBJ whole genome shotgun (WGS) entry which is preliminary data.</text>
</comment>
<dbReference type="InterPro" id="IPR044555">
    <property type="entry name" value="WUSCHEL-like"/>
</dbReference>
<evidence type="ECO:0000256" key="9">
    <source>
        <dbReference type="PROSITE-ProRule" id="PRU00108"/>
    </source>
</evidence>
<evidence type="ECO:0000313" key="12">
    <source>
        <dbReference type="EMBL" id="CAI0461674.1"/>
    </source>
</evidence>
<dbReference type="Proteomes" id="UP001154282">
    <property type="component" value="Unassembled WGS sequence"/>
</dbReference>
<dbReference type="SMART" id="SM00389">
    <property type="entry name" value="HOX"/>
    <property type="match status" value="1"/>
</dbReference>
<feature type="domain" description="Homeobox" evidence="11">
    <location>
        <begin position="149"/>
        <end position="215"/>
    </location>
</feature>
<evidence type="ECO:0000256" key="10">
    <source>
        <dbReference type="RuleBase" id="RU000682"/>
    </source>
</evidence>
<evidence type="ECO:0000256" key="3">
    <source>
        <dbReference type="ARBA" id="ARBA00023015"/>
    </source>
</evidence>
<dbReference type="EMBL" id="CAMGYJ010000008">
    <property type="protein sequence ID" value="CAI0461674.1"/>
    <property type="molecule type" value="Genomic_DNA"/>
</dbReference>
<keyword evidence="3" id="KW-0805">Transcription regulation</keyword>
<comment type="similarity">
    <text evidence="8">Belongs to the WUS homeobox family.</text>
</comment>
<keyword evidence="6" id="KW-0804">Transcription</keyword>
<keyword evidence="7 9" id="KW-0539">Nucleus</keyword>
<evidence type="ECO:0000313" key="13">
    <source>
        <dbReference type="Proteomes" id="UP001154282"/>
    </source>
</evidence>
<comment type="subcellular location">
    <subcellularLocation>
        <location evidence="1 9 10">Nucleus</location>
    </subcellularLocation>
</comment>
<organism evidence="12 13">
    <name type="scientific">Linum tenue</name>
    <dbReference type="NCBI Taxonomy" id="586396"/>
    <lineage>
        <taxon>Eukaryota</taxon>
        <taxon>Viridiplantae</taxon>
        <taxon>Streptophyta</taxon>
        <taxon>Embryophyta</taxon>
        <taxon>Tracheophyta</taxon>
        <taxon>Spermatophyta</taxon>
        <taxon>Magnoliopsida</taxon>
        <taxon>eudicotyledons</taxon>
        <taxon>Gunneridae</taxon>
        <taxon>Pentapetalae</taxon>
        <taxon>rosids</taxon>
        <taxon>fabids</taxon>
        <taxon>Malpighiales</taxon>
        <taxon>Linaceae</taxon>
        <taxon>Linum</taxon>
    </lineage>
</organism>
<dbReference type="SUPFAM" id="SSF46689">
    <property type="entry name" value="Homeodomain-like"/>
    <property type="match status" value="1"/>
</dbReference>
<evidence type="ECO:0000256" key="8">
    <source>
        <dbReference type="ARBA" id="ARBA00024040"/>
    </source>
</evidence>
<dbReference type="GO" id="GO:0003677">
    <property type="term" value="F:DNA binding"/>
    <property type="evidence" value="ECO:0007669"/>
    <property type="project" value="UniProtKB-UniRule"/>
</dbReference>
<dbReference type="InterPro" id="IPR009057">
    <property type="entry name" value="Homeodomain-like_sf"/>
</dbReference>
<dbReference type="InterPro" id="IPR001356">
    <property type="entry name" value="HD"/>
</dbReference>
<feature type="DNA-binding region" description="Homeobox" evidence="9">
    <location>
        <begin position="151"/>
        <end position="216"/>
    </location>
</feature>
<evidence type="ECO:0000256" key="4">
    <source>
        <dbReference type="ARBA" id="ARBA00023125"/>
    </source>
</evidence>
<keyword evidence="2" id="KW-0217">Developmental protein</keyword>
<protein>
    <recommendedName>
        <fullName evidence="11">Homeobox domain-containing protein</fullName>
    </recommendedName>
</protein>
<dbReference type="PROSITE" id="PS50071">
    <property type="entry name" value="HOMEOBOX_2"/>
    <property type="match status" value="1"/>
</dbReference>
<keyword evidence="5 9" id="KW-0371">Homeobox</keyword>
<evidence type="ECO:0000259" key="11">
    <source>
        <dbReference type="PROSITE" id="PS50071"/>
    </source>
</evidence>
<keyword evidence="4 9" id="KW-0238">DNA-binding</keyword>
<gene>
    <name evidence="12" type="ORF">LITE_LOCUS35044</name>
</gene>
<accession>A0AAV0NTH3</accession>
<evidence type="ECO:0000256" key="1">
    <source>
        <dbReference type="ARBA" id="ARBA00004123"/>
    </source>
</evidence>
<evidence type="ECO:0000256" key="7">
    <source>
        <dbReference type="ARBA" id="ARBA00023242"/>
    </source>
</evidence>
<dbReference type="Gene3D" id="1.10.10.60">
    <property type="entry name" value="Homeodomain-like"/>
    <property type="match status" value="1"/>
</dbReference>
<dbReference type="CDD" id="cd00086">
    <property type="entry name" value="homeodomain"/>
    <property type="match status" value="1"/>
</dbReference>
<evidence type="ECO:0000256" key="2">
    <source>
        <dbReference type="ARBA" id="ARBA00022473"/>
    </source>
</evidence>
<sequence>MCHCPLAPSSVFILELERVEVETPPPSLLPTSKSPFIYSNLSSFLILFLIILGHTNQPPQIFLYSHSFLLSPPKPKPQLFLFAFPHHSLFLACATAIQSQQKKTKTTKQEQLAAKTKKKMEQEMMNGGNNVDSNNNNNSSNGVKGSFLCRQSSSRWTPTTEQIRILKELYYNDGVRSPSAEQIQRISADLRRYGKIEGKNVFYWFQNHKARERQKKRFTNQPASASAVATHHPNTRAAAVQPSSTGALGHGGGYGGYASLTMEKSFGDCSISSAGGNSNKVGGGQYSYGNGYGYGYGYGWGGFDHHPYSTSSTNNSSFFIHHHGAGALEEDHQDHQQQEIEIETLPLFPTHREDLINGFSAPPPCPYATWYAASDHCHDAAAATNSFASLELTLNSFTSHSSSSNMF</sequence>
<dbReference type="GO" id="GO:0003700">
    <property type="term" value="F:DNA-binding transcription factor activity"/>
    <property type="evidence" value="ECO:0007669"/>
    <property type="project" value="InterPro"/>
</dbReference>
<evidence type="ECO:0000256" key="5">
    <source>
        <dbReference type="ARBA" id="ARBA00023155"/>
    </source>
</evidence>
<dbReference type="Pfam" id="PF00046">
    <property type="entry name" value="Homeodomain"/>
    <property type="match status" value="1"/>
</dbReference>
<dbReference type="AlphaFoldDB" id="A0AAV0NTH3"/>
<evidence type="ECO:0000256" key="6">
    <source>
        <dbReference type="ARBA" id="ARBA00023163"/>
    </source>
</evidence>
<proteinExistence type="inferred from homology"/>
<reference evidence="12" key="1">
    <citation type="submission" date="2022-08" db="EMBL/GenBank/DDBJ databases">
        <authorList>
            <person name="Gutierrez-Valencia J."/>
        </authorList>
    </citation>
    <scope>NUCLEOTIDE SEQUENCE</scope>
</reference>
<dbReference type="PANTHER" id="PTHR45940:SF2">
    <property type="entry name" value="WUSCHEL-RELATED HOMEOBOX 1"/>
    <property type="match status" value="1"/>
</dbReference>
<dbReference type="PANTHER" id="PTHR45940">
    <property type="entry name" value="WUSCHEL-RELATED HOMEOBOX 1-RELATED"/>
    <property type="match status" value="1"/>
</dbReference>
<dbReference type="GO" id="GO:0005634">
    <property type="term" value="C:nucleus"/>
    <property type="evidence" value="ECO:0007669"/>
    <property type="project" value="UniProtKB-SubCell"/>
</dbReference>